<dbReference type="InterPro" id="IPR038726">
    <property type="entry name" value="PDDEXK_AddAB-type"/>
</dbReference>
<dbReference type="EC" id="5.6.2.4" evidence="13"/>
<reference evidence="18" key="1">
    <citation type="submission" date="2023-11" db="EMBL/GenBank/DDBJ databases">
        <title>Scrofimicrobium hongkongense sp. nov., isolated from a patient with peritonitis.</title>
        <authorList>
            <person name="Lao H.Y."/>
            <person name="Wong A.Y.P."/>
            <person name="Ng T.L."/>
            <person name="Wong R.Y.L."/>
            <person name="Yau M.C.Y."/>
            <person name="Lam J.Y.W."/>
            <person name="Siu G.K.H."/>
        </authorList>
    </citation>
    <scope>NUCLEOTIDE SEQUENCE</scope>
    <source>
        <strain evidence="18">R131</strain>
    </source>
</reference>
<keyword evidence="5 15" id="KW-0378">Hydrolase</keyword>
<keyword evidence="2" id="KW-0540">Nuclease</keyword>
<organism evidence="18">
    <name type="scientific">Scrofimicrobium appendicitidis</name>
    <dbReference type="NCBI Taxonomy" id="3079930"/>
    <lineage>
        <taxon>Bacteria</taxon>
        <taxon>Bacillati</taxon>
        <taxon>Actinomycetota</taxon>
        <taxon>Actinomycetes</taxon>
        <taxon>Actinomycetales</taxon>
        <taxon>Actinomycetaceae</taxon>
        <taxon>Scrofimicrobium</taxon>
    </lineage>
</organism>
<dbReference type="GO" id="GO:0000725">
    <property type="term" value="P:recombinational repair"/>
    <property type="evidence" value="ECO:0007669"/>
    <property type="project" value="TreeGrafter"/>
</dbReference>
<evidence type="ECO:0000256" key="2">
    <source>
        <dbReference type="ARBA" id="ARBA00022722"/>
    </source>
</evidence>
<comment type="similarity">
    <text evidence="1">Belongs to the helicase family. UvrD subfamily.</text>
</comment>
<dbReference type="AlphaFoldDB" id="A0AAU7V859"/>
<dbReference type="GO" id="GO:0033202">
    <property type="term" value="C:DNA helicase complex"/>
    <property type="evidence" value="ECO:0007669"/>
    <property type="project" value="TreeGrafter"/>
</dbReference>
<feature type="domain" description="UvrD-like helicase C-terminal" evidence="17">
    <location>
        <begin position="357"/>
        <end position="677"/>
    </location>
</feature>
<evidence type="ECO:0000256" key="11">
    <source>
        <dbReference type="ARBA" id="ARBA00023235"/>
    </source>
</evidence>
<dbReference type="GO" id="GO:0043138">
    <property type="term" value="F:3'-5' DNA helicase activity"/>
    <property type="evidence" value="ECO:0007669"/>
    <property type="project" value="UniProtKB-EC"/>
</dbReference>
<dbReference type="GO" id="GO:0005829">
    <property type="term" value="C:cytosol"/>
    <property type="evidence" value="ECO:0007669"/>
    <property type="project" value="TreeGrafter"/>
</dbReference>
<dbReference type="InterPro" id="IPR014017">
    <property type="entry name" value="DNA_helicase_UvrD-like_C"/>
</dbReference>
<dbReference type="KEGG" id="sapp:SAC06_03500"/>
<dbReference type="InterPro" id="IPR011604">
    <property type="entry name" value="PDDEXK-like_dom_sf"/>
</dbReference>
<evidence type="ECO:0000256" key="3">
    <source>
        <dbReference type="ARBA" id="ARBA00022741"/>
    </source>
</evidence>
<keyword evidence="4" id="KW-0227">DNA damage</keyword>
<evidence type="ECO:0000256" key="8">
    <source>
        <dbReference type="ARBA" id="ARBA00022840"/>
    </source>
</evidence>
<evidence type="ECO:0000256" key="13">
    <source>
        <dbReference type="ARBA" id="ARBA00034808"/>
    </source>
</evidence>
<evidence type="ECO:0000256" key="4">
    <source>
        <dbReference type="ARBA" id="ARBA00022763"/>
    </source>
</evidence>
<dbReference type="PANTHER" id="PTHR11070">
    <property type="entry name" value="UVRD / RECB / PCRA DNA HELICASE FAMILY MEMBER"/>
    <property type="match status" value="1"/>
</dbReference>
<keyword evidence="3 15" id="KW-0547">Nucleotide-binding</keyword>
<protein>
    <recommendedName>
        <fullName evidence="13">DNA 3'-5' helicase</fullName>
        <ecNumber evidence="13">5.6.2.4</ecNumber>
    </recommendedName>
</protein>
<dbReference type="Gene3D" id="3.90.320.10">
    <property type="match status" value="1"/>
</dbReference>
<evidence type="ECO:0000256" key="9">
    <source>
        <dbReference type="ARBA" id="ARBA00023125"/>
    </source>
</evidence>
<dbReference type="Pfam" id="PF12705">
    <property type="entry name" value="PDDEXK_1"/>
    <property type="match status" value="1"/>
</dbReference>
<dbReference type="RefSeq" id="WP_350258837.1">
    <property type="nucleotide sequence ID" value="NZ_CP138335.1"/>
</dbReference>
<dbReference type="InterPro" id="IPR027417">
    <property type="entry name" value="P-loop_NTPase"/>
</dbReference>
<evidence type="ECO:0000259" key="17">
    <source>
        <dbReference type="PROSITE" id="PS51217"/>
    </source>
</evidence>
<dbReference type="Gene3D" id="3.40.50.300">
    <property type="entry name" value="P-loop containing nucleotide triphosphate hydrolases"/>
    <property type="match status" value="2"/>
</dbReference>
<dbReference type="Gene3D" id="1.10.486.10">
    <property type="entry name" value="PCRA, domain 4"/>
    <property type="match status" value="1"/>
</dbReference>
<feature type="binding site" evidence="15">
    <location>
        <begin position="48"/>
        <end position="55"/>
    </location>
    <ligand>
        <name>ATP</name>
        <dbReference type="ChEBI" id="CHEBI:30616"/>
    </ligand>
</feature>
<dbReference type="InterPro" id="IPR014016">
    <property type="entry name" value="UvrD-like_ATP-bd"/>
</dbReference>
<dbReference type="PROSITE" id="PS51217">
    <property type="entry name" value="UVRD_HELICASE_CTER"/>
    <property type="match status" value="1"/>
</dbReference>
<evidence type="ECO:0000256" key="12">
    <source>
        <dbReference type="ARBA" id="ARBA00034617"/>
    </source>
</evidence>
<keyword evidence="7" id="KW-0269">Exonuclease</keyword>
<dbReference type="EMBL" id="CP138335">
    <property type="protein sequence ID" value="XBW08637.1"/>
    <property type="molecule type" value="Genomic_DNA"/>
</dbReference>
<keyword evidence="11" id="KW-0413">Isomerase</keyword>
<evidence type="ECO:0000313" key="18">
    <source>
        <dbReference type="EMBL" id="XBW08637.1"/>
    </source>
</evidence>
<proteinExistence type="inferred from homology"/>
<dbReference type="Pfam" id="PF13361">
    <property type="entry name" value="UvrD_C"/>
    <property type="match status" value="1"/>
</dbReference>
<dbReference type="PROSITE" id="PS50096">
    <property type="entry name" value="IQ"/>
    <property type="match status" value="1"/>
</dbReference>
<dbReference type="InterPro" id="IPR013986">
    <property type="entry name" value="DExx_box_DNA_helicase_dom_sf"/>
</dbReference>
<keyword evidence="6 15" id="KW-0347">Helicase</keyword>
<comment type="catalytic activity">
    <reaction evidence="12">
        <text>Couples ATP hydrolysis with the unwinding of duplex DNA by translocating in the 3'-5' direction.</text>
        <dbReference type="EC" id="5.6.2.4"/>
    </reaction>
</comment>
<keyword evidence="10" id="KW-0234">DNA repair</keyword>
<evidence type="ECO:0000256" key="7">
    <source>
        <dbReference type="ARBA" id="ARBA00022839"/>
    </source>
</evidence>
<evidence type="ECO:0000256" key="14">
    <source>
        <dbReference type="ARBA" id="ARBA00048988"/>
    </source>
</evidence>
<dbReference type="InterPro" id="IPR000212">
    <property type="entry name" value="DNA_helicase_UvrD/REP"/>
</dbReference>
<sequence>MSRNDELSQLVAQLGVHQPTPEQAEVITYPLRLDREGESVATPLLVVAGAGSGKTETMSLRAVYLAATQGIPDDAILGLTFTRKAAAELAARLSDRLAQLRLEAGSDLGALEFESSPTATTYDSFALDVVREFGPQLGIPTDFSHLGAAASWQLMYSIIEEWPTRISEGRELSTITTAALELRDAIANQAMTLAEARRALERIDQRFNAREHDEEAPKFTQPLAAGRDLNRERLALLPVIEAFEERKREERRLDFSDQVLLATRIVEHLPTARAELRDRHQVVFLDEFQDTSVAQLRFLSALFADHPVTAVGDPNQAIYGWRGASAASLNDFHRYFTQNRRAPRGTLSLSTAWRNSTLILDVANRVAQDLARPPAWLESATMREELVFSPTLQPRPEAPTGEVTLRYRQTETESIQDVVEFLRDTYRQAEKNGLPRPTAAVLCRNRRLMAPVLEACRAAEIPAETGGDDGLLLHPAVLDVRAALEICHDLGRSSQIMRLLTNLDLGSKDLWALSRLAKQLARRAKPKNSEQPDRREVPLLIDAVDYLSGPQAQRLELSEAEQISAIGRERIVRLGRQLRAMRRAADWPIVDQVENARRILQLDEQAFALGDLAGLTEVLDAFTRAAQDYVDSAVQPTMGGFLSWLSAANQFERGLPLPTVQPNPEAVQVLTIHGAKGLEWDTVAIVGMQSGHFPGGQPGKLVDQPDGSVKATPPPMPPTVSGWWQNLGELPYPARRDHEHLPNPDAWAGDEAFTKVFTEFKTCLGEYQLAEDRRLAYVALTRAKTRMFLTGAWYHGAKTRRYPSLFYQEAEEVPGVDSRRDDPPTAVQVQEFMQVETEAVFPIQPGPLRKRVSLSAAKVEEQLALLSGGSGWRPADLLASLPDQELATSMQVLLREHEDRQALRRLSRSERARREVKLAAAGDRAFSATELARLDLVEDPWVELRRPLPARPMPAAAIGTAFHQWVESVLRRASARASEEEPGQDLLPLGGADQDLGADAVLDPEQRQVLGELQSQFTGLEWLGRLRVEGVEVPFDLDLGGLLVRGRVDAVFTDPDDSSSWLVDWKTGRIPDLDRVEAIDRAEIIRYLVQLEVYTAAWQRRHGPEHPVQAALVFVRPDRTEMIKLDQLRAAHRQWAGSPLSVEEIARRWKRELSSD</sequence>
<dbReference type="PROSITE" id="PS51198">
    <property type="entry name" value="UVRD_HELICASE_ATP_BIND"/>
    <property type="match status" value="1"/>
</dbReference>
<evidence type="ECO:0000259" key="16">
    <source>
        <dbReference type="PROSITE" id="PS51198"/>
    </source>
</evidence>
<feature type="domain" description="UvrD-like helicase ATP-binding" evidence="16">
    <location>
        <begin position="27"/>
        <end position="356"/>
    </location>
</feature>
<dbReference type="InterPro" id="IPR011335">
    <property type="entry name" value="Restrct_endonuc-II-like"/>
</dbReference>
<dbReference type="GO" id="GO:0005524">
    <property type="term" value="F:ATP binding"/>
    <property type="evidence" value="ECO:0007669"/>
    <property type="project" value="UniProtKB-UniRule"/>
</dbReference>
<dbReference type="CDD" id="cd17932">
    <property type="entry name" value="DEXQc_UvrD"/>
    <property type="match status" value="1"/>
</dbReference>
<evidence type="ECO:0000256" key="15">
    <source>
        <dbReference type="PROSITE-ProRule" id="PRU00560"/>
    </source>
</evidence>
<name>A0AAU7V859_9ACTO</name>
<keyword evidence="8 15" id="KW-0067">ATP-binding</keyword>
<dbReference type="GO" id="GO:0004527">
    <property type="term" value="F:exonuclease activity"/>
    <property type="evidence" value="ECO:0007669"/>
    <property type="project" value="UniProtKB-KW"/>
</dbReference>
<evidence type="ECO:0000256" key="6">
    <source>
        <dbReference type="ARBA" id="ARBA00022806"/>
    </source>
</evidence>
<evidence type="ECO:0000256" key="1">
    <source>
        <dbReference type="ARBA" id="ARBA00009922"/>
    </source>
</evidence>
<gene>
    <name evidence="18" type="ORF">SAC06_03500</name>
</gene>
<dbReference type="Gene3D" id="1.10.10.160">
    <property type="match status" value="1"/>
</dbReference>
<accession>A0AAU7V859</accession>
<dbReference type="PANTHER" id="PTHR11070:SF55">
    <property type="entry name" value="DNA 3'-5' HELICASE"/>
    <property type="match status" value="1"/>
</dbReference>
<dbReference type="Pfam" id="PF00580">
    <property type="entry name" value="UvrD-helicase"/>
    <property type="match status" value="1"/>
</dbReference>
<dbReference type="GO" id="GO:0003677">
    <property type="term" value="F:DNA binding"/>
    <property type="evidence" value="ECO:0007669"/>
    <property type="project" value="UniProtKB-KW"/>
</dbReference>
<dbReference type="SUPFAM" id="SSF52540">
    <property type="entry name" value="P-loop containing nucleoside triphosphate hydrolases"/>
    <property type="match status" value="1"/>
</dbReference>
<evidence type="ECO:0000256" key="5">
    <source>
        <dbReference type="ARBA" id="ARBA00022801"/>
    </source>
</evidence>
<comment type="catalytic activity">
    <reaction evidence="14">
        <text>ATP + H2O = ADP + phosphate + H(+)</text>
        <dbReference type="Rhea" id="RHEA:13065"/>
        <dbReference type="ChEBI" id="CHEBI:15377"/>
        <dbReference type="ChEBI" id="CHEBI:15378"/>
        <dbReference type="ChEBI" id="CHEBI:30616"/>
        <dbReference type="ChEBI" id="CHEBI:43474"/>
        <dbReference type="ChEBI" id="CHEBI:456216"/>
        <dbReference type="EC" id="5.6.2.4"/>
    </reaction>
</comment>
<evidence type="ECO:0000256" key="10">
    <source>
        <dbReference type="ARBA" id="ARBA00023204"/>
    </source>
</evidence>
<keyword evidence="9" id="KW-0238">DNA-binding</keyword>
<dbReference type="SUPFAM" id="SSF52980">
    <property type="entry name" value="Restriction endonuclease-like"/>
    <property type="match status" value="1"/>
</dbReference>